<dbReference type="Proteomes" id="UP000673394">
    <property type="component" value="Unassembled WGS sequence"/>
</dbReference>
<name>A0ABS5CK25_9BACL</name>
<keyword evidence="3" id="KW-1185">Reference proteome</keyword>
<accession>A0ABS5CK25</accession>
<evidence type="ECO:0000313" key="2">
    <source>
        <dbReference type="EMBL" id="MBP3966227.1"/>
    </source>
</evidence>
<reference evidence="2 3" key="1">
    <citation type="submission" date="2021-04" db="EMBL/GenBank/DDBJ databases">
        <title>Paenibacillus sp. DLE-14 whole genome sequence.</title>
        <authorList>
            <person name="Ham Y.J."/>
        </authorList>
    </citation>
    <scope>NUCLEOTIDE SEQUENCE [LARGE SCALE GENOMIC DNA]</scope>
    <source>
        <strain evidence="2 3">DLE-14</strain>
    </source>
</reference>
<evidence type="ECO:0000313" key="3">
    <source>
        <dbReference type="Proteomes" id="UP000673394"/>
    </source>
</evidence>
<gene>
    <name evidence="2" type="ORF">I8J30_26340</name>
</gene>
<dbReference type="RefSeq" id="WP_210663231.1">
    <property type="nucleotide sequence ID" value="NZ_JAGKSP010000016.1"/>
</dbReference>
<comment type="caution">
    <text evidence="2">The sequence shown here is derived from an EMBL/GenBank/DDBJ whole genome shotgun (WGS) entry which is preliminary data.</text>
</comment>
<evidence type="ECO:0008006" key="4">
    <source>
        <dbReference type="Google" id="ProtNLM"/>
    </source>
</evidence>
<protein>
    <recommendedName>
        <fullName evidence="4">5-bromo-4-chloroindolyl phosphate hydrolysis protein</fullName>
    </recommendedName>
</protein>
<organism evidence="2 3">
    <name type="scientific">Paenibacillus lignilyticus</name>
    <dbReference type="NCBI Taxonomy" id="1172615"/>
    <lineage>
        <taxon>Bacteria</taxon>
        <taxon>Bacillati</taxon>
        <taxon>Bacillota</taxon>
        <taxon>Bacilli</taxon>
        <taxon>Bacillales</taxon>
        <taxon>Paenibacillaceae</taxon>
        <taxon>Paenibacillus</taxon>
    </lineage>
</organism>
<keyword evidence="1" id="KW-1133">Transmembrane helix</keyword>
<proteinExistence type="predicted"/>
<dbReference type="EMBL" id="JAGKSP010000016">
    <property type="protein sequence ID" value="MBP3966227.1"/>
    <property type="molecule type" value="Genomic_DNA"/>
</dbReference>
<sequence length="245" mass="28137">MGTKFVKLLGMIVVIAALNIAVFSPGLMGIEIGERPFESALGVTLLLASGLTLLYGSFTLLFKQQESISPKQLQTREDFEEALMRYRRVKVLQEDMAYALEQMERMNKRQDTLLNVLGQRFDPNELSYKKFASVTREVEKLFYLNVRSILNRLHVFDESELENAGGGRKPSRISPELLQVRSGIVNEQLTFVKQSLESNEEMLIKLDKLLLEISRLDSFEPSEIDQMPCMQEIDSLIKQTKYYKQ</sequence>
<feature type="transmembrane region" description="Helical" evidence="1">
    <location>
        <begin position="7"/>
        <end position="28"/>
    </location>
</feature>
<keyword evidence="1" id="KW-0812">Transmembrane</keyword>
<evidence type="ECO:0000256" key="1">
    <source>
        <dbReference type="SAM" id="Phobius"/>
    </source>
</evidence>
<feature type="transmembrane region" description="Helical" evidence="1">
    <location>
        <begin position="40"/>
        <end position="62"/>
    </location>
</feature>
<keyword evidence="1" id="KW-0472">Membrane</keyword>